<dbReference type="STRING" id="1550231.SAMN05660662_3287"/>
<dbReference type="InterPro" id="IPR011256">
    <property type="entry name" value="Reg_factor_effector_dom_sf"/>
</dbReference>
<keyword evidence="3" id="KW-1185">Reference proteome</keyword>
<protein>
    <recommendedName>
        <fullName evidence="1">GyrI-like small molecule binding domain-containing protein</fullName>
    </recommendedName>
</protein>
<dbReference type="InterPro" id="IPR008319">
    <property type="entry name" value="GyrI-like_CCH_Lin2189-like"/>
</dbReference>
<feature type="domain" description="GyrI-like small molecule binding" evidence="1">
    <location>
        <begin position="19"/>
        <end position="188"/>
    </location>
</feature>
<reference evidence="3" key="1">
    <citation type="submission" date="2016-10" db="EMBL/GenBank/DDBJ databases">
        <authorList>
            <person name="Varghese N."/>
            <person name="Submissions S."/>
        </authorList>
    </citation>
    <scope>NUCLEOTIDE SEQUENCE [LARGE SCALE GENOMIC DNA]</scope>
    <source>
        <strain evidence="3">DSM 44268</strain>
    </source>
</reference>
<evidence type="ECO:0000313" key="3">
    <source>
        <dbReference type="Proteomes" id="UP000199406"/>
    </source>
</evidence>
<name>A0A1G7NRU0_9ACTN</name>
<dbReference type="PIRSF" id="PIRSF031644">
    <property type="entry name" value="UCP031644"/>
    <property type="match status" value="1"/>
</dbReference>
<evidence type="ECO:0000313" key="2">
    <source>
        <dbReference type="EMBL" id="SDF76009.1"/>
    </source>
</evidence>
<dbReference type="InterPro" id="IPR029442">
    <property type="entry name" value="GyrI-like"/>
</dbReference>
<dbReference type="Pfam" id="PF06445">
    <property type="entry name" value="GyrI-like"/>
    <property type="match status" value="1"/>
</dbReference>
<dbReference type="SUPFAM" id="SSF55136">
    <property type="entry name" value="Probable bacterial effector-binding domain"/>
    <property type="match status" value="1"/>
</dbReference>
<dbReference type="Proteomes" id="UP000199406">
    <property type="component" value="Unassembled WGS sequence"/>
</dbReference>
<organism evidence="2 3">
    <name type="scientific">Blastococcus aurantiacus</name>
    <dbReference type="NCBI Taxonomy" id="1550231"/>
    <lineage>
        <taxon>Bacteria</taxon>
        <taxon>Bacillati</taxon>
        <taxon>Actinomycetota</taxon>
        <taxon>Actinomycetes</taxon>
        <taxon>Geodermatophilales</taxon>
        <taxon>Geodermatophilaceae</taxon>
        <taxon>Blastococcus</taxon>
    </lineage>
</organism>
<sequence>MQAYDLKRERRDLYAPGREFAVVDVPEMAFLMVDGHGDPNTAPAYRAAVEALYTAAYAARAVAKAALGRVHVVAPLEGLWTAADLAVFRTRDKSAWNWTMMIAQPDWLTPEMVDEALTAARRKKGAPAALDLLRFERYAEDRSVQVLHVGPYDDEGPTLARLHDEYLPENGLVPTGRHHEIYLSDPRRIEPASRRTVLRQPVAPAA</sequence>
<evidence type="ECO:0000259" key="1">
    <source>
        <dbReference type="Pfam" id="PF06445"/>
    </source>
</evidence>
<proteinExistence type="predicted"/>
<dbReference type="EMBL" id="FNBT01000006">
    <property type="protein sequence ID" value="SDF76009.1"/>
    <property type="molecule type" value="Genomic_DNA"/>
</dbReference>
<dbReference type="OrthoDB" id="4772335at2"/>
<accession>A0A1G7NRU0</accession>
<dbReference type="AlphaFoldDB" id="A0A1G7NRU0"/>
<gene>
    <name evidence="2" type="ORF">SAMN05660662_3287</name>
</gene>
<dbReference type="Gene3D" id="3.20.80.10">
    <property type="entry name" value="Regulatory factor, effector binding domain"/>
    <property type="match status" value="1"/>
</dbReference>
<dbReference type="RefSeq" id="WP_091769032.1">
    <property type="nucleotide sequence ID" value="NZ_FNBT01000006.1"/>
</dbReference>